<reference evidence="1 2" key="1">
    <citation type="journal article" date="2012" name="J. Bacteriol.">
        <title>Draft Genome Sequence of the Purple Photosynthetic Bacterium Phaeospirillum molischianum DSM120, a Particularly Versatile Bacterium.</title>
        <authorList>
            <person name="Duquesne K."/>
            <person name="Prima V."/>
            <person name="Ji B."/>
            <person name="Rouy Z."/>
            <person name="Medigue C."/>
            <person name="Talla E."/>
            <person name="Sturgis J.N."/>
        </authorList>
    </citation>
    <scope>NUCLEOTIDE SEQUENCE [LARGE SCALE GENOMIC DNA]</scope>
    <source>
        <strain evidence="2">DSM120</strain>
    </source>
</reference>
<keyword evidence="2" id="KW-1185">Reference proteome</keyword>
<protein>
    <submittedName>
        <fullName evidence="1">Uncharacterized protein</fullName>
    </submittedName>
</protein>
<sequence>MAAPVNPVPIARVRRAVRALNGLSRGGDPLSIVQGGKGDGIAMSMAPIRFLALVLAVCVVAAPGPARAGGFLGTYEDLPLAPGLTEIEGAGVSFDSPNGRIVEAYARGKVAVAEILRFYAATLPQLGWTRESDVVYRREAEVLRLGPATDRGGVTIHFAVSPE</sequence>
<dbReference type="Proteomes" id="UP000004169">
    <property type="component" value="Unassembled WGS sequence"/>
</dbReference>
<dbReference type="EMBL" id="CAHP01000023">
    <property type="protein sequence ID" value="CCG41900.1"/>
    <property type="molecule type" value="Genomic_DNA"/>
</dbReference>
<gene>
    <name evidence="1" type="ORF">PHAMO_30056</name>
</gene>
<evidence type="ECO:0000313" key="1">
    <source>
        <dbReference type="EMBL" id="CCG41900.1"/>
    </source>
</evidence>
<name>H8FU62_MAGML</name>
<evidence type="ECO:0000313" key="2">
    <source>
        <dbReference type="Proteomes" id="UP000004169"/>
    </source>
</evidence>
<dbReference type="STRING" id="1150626.PHAMO_30056"/>
<proteinExistence type="predicted"/>
<organism evidence="1 2">
    <name type="scientific">Magnetospirillum molischianum DSM 120</name>
    <dbReference type="NCBI Taxonomy" id="1150626"/>
    <lineage>
        <taxon>Bacteria</taxon>
        <taxon>Pseudomonadati</taxon>
        <taxon>Pseudomonadota</taxon>
        <taxon>Alphaproteobacteria</taxon>
        <taxon>Rhodospirillales</taxon>
        <taxon>Rhodospirillaceae</taxon>
        <taxon>Magnetospirillum</taxon>
    </lineage>
</organism>
<comment type="caution">
    <text evidence="1">The sequence shown here is derived from an EMBL/GenBank/DDBJ whole genome shotgun (WGS) entry which is preliminary data.</text>
</comment>
<dbReference type="eggNOG" id="ENOG503318F">
    <property type="taxonomic scope" value="Bacteria"/>
</dbReference>
<dbReference type="AlphaFoldDB" id="H8FU62"/>
<accession>H8FU62</accession>